<dbReference type="WBParaSite" id="Gr19_v10_g15273.t2">
    <property type="protein sequence ID" value="Gr19_v10_g15273.t2"/>
    <property type="gene ID" value="Gr19_v10_g15273"/>
</dbReference>
<protein>
    <submittedName>
        <fullName evidence="6">K Homology domain-containing protein</fullName>
    </submittedName>
</protein>
<evidence type="ECO:0000256" key="2">
    <source>
        <dbReference type="ARBA" id="ARBA00022884"/>
    </source>
</evidence>
<sequence>MMEGQQQITINGSVLATKIDPGHPSIENGFGQRSSTSTTNGDQNGYSNGIVTAFRSASTGASMNKPDLDYLAQLLKDKKQLSAFPNVFAHAERLMDEEINRVRVSIFQCEFTHEPLQLPEPVGEVAVRQEKVFVPIKQHPEYNFVGRILGPRGMTAKQLETETGCKIMVRGKGSMRDKKKEETNRGKPNWDHLSEDLHVIIQCEDTPNRAELKIARAVDEVNKLLVPAPEGSDDLKKKQLMELAIINGTFRNSNGGTSAGPANCASPSSTAAALANKGVCSAASLLQLDPRLLGCSTTAGLTGSPLIMPSAAAAVSLAGIKASPVMSFQSTNGQASLVAMNNSLAAHALALQLATPAQTAAQLFGASPYSGGLASVTQAASTALDYQQQLLALGHFQQQQQQQQPQLDAAQSQQLSALFQQQQIALSALQQQQLDYGGGGCVVGYGSGTFVGAAGNGLAKAEGANHSSSSSSVGAGGYILSGQRRFVGHSRDNAHPYSGGGGSDRSEHQVLVLNSF</sequence>
<dbReference type="GO" id="GO:0048024">
    <property type="term" value="P:regulation of mRNA splicing, via spliceosome"/>
    <property type="evidence" value="ECO:0007669"/>
    <property type="project" value="TreeGrafter"/>
</dbReference>
<dbReference type="Gene3D" id="3.30.1370.10">
    <property type="entry name" value="K Homology domain, type 1"/>
    <property type="match status" value="1"/>
</dbReference>
<reference evidence="6" key="1">
    <citation type="submission" date="2022-11" db="UniProtKB">
        <authorList>
            <consortium name="WormBaseParasite"/>
        </authorList>
    </citation>
    <scope>IDENTIFICATION</scope>
</reference>
<evidence type="ECO:0000313" key="5">
    <source>
        <dbReference type="Proteomes" id="UP000887572"/>
    </source>
</evidence>
<name>A0A914HAE6_GLORO</name>
<dbReference type="GO" id="GO:0005634">
    <property type="term" value="C:nucleus"/>
    <property type="evidence" value="ECO:0007669"/>
    <property type="project" value="TreeGrafter"/>
</dbReference>
<keyword evidence="5" id="KW-1185">Reference proteome</keyword>
<evidence type="ECO:0000313" key="6">
    <source>
        <dbReference type="WBParaSite" id="Gr19_v10_g15273.t2"/>
    </source>
</evidence>
<dbReference type="Proteomes" id="UP000887572">
    <property type="component" value="Unplaced"/>
</dbReference>
<dbReference type="PANTHER" id="PTHR11208">
    <property type="entry name" value="RNA-BINDING PROTEIN RELATED"/>
    <property type="match status" value="1"/>
</dbReference>
<accession>A0A914HAE6</accession>
<dbReference type="GO" id="GO:0043186">
    <property type="term" value="C:P granule"/>
    <property type="evidence" value="ECO:0007669"/>
    <property type="project" value="UniProtKB-ARBA"/>
</dbReference>
<keyword evidence="2" id="KW-0694">RNA-binding</keyword>
<dbReference type="SMART" id="SM00322">
    <property type="entry name" value="KH"/>
    <property type="match status" value="1"/>
</dbReference>
<dbReference type="AlphaFoldDB" id="A0A914HAE6"/>
<keyword evidence="1" id="KW-0217">Developmental protein</keyword>
<dbReference type="FunFam" id="3.30.1370.10:FF:000028">
    <property type="entry name" value="protein quaking isoform X2"/>
    <property type="match status" value="1"/>
</dbReference>
<feature type="domain" description="K Homology" evidence="4">
    <location>
        <begin position="126"/>
        <end position="226"/>
    </location>
</feature>
<dbReference type="Pfam" id="PF22675">
    <property type="entry name" value="KH-I_KHDC4-BBP"/>
    <property type="match status" value="1"/>
</dbReference>
<feature type="region of interest" description="Disordered" evidence="3">
    <location>
        <begin position="21"/>
        <end position="46"/>
    </location>
</feature>
<dbReference type="InterPro" id="IPR036612">
    <property type="entry name" value="KH_dom_type_1_sf"/>
</dbReference>
<dbReference type="InterPro" id="IPR032377">
    <property type="entry name" value="STAR_dimer"/>
</dbReference>
<dbReference type="GO" id="GO:0003729">
    <property type="term" value="F:mRNA binding"/>
    <property type="evidence" value="ECO:0007669"/>
    <property type="project" value="TreeGrafter"/>
</dbReference>
<dbReference type="Gene3D" id="1.20.5.4010">
    <property type="match status" value="1"/>
</dbReference>
<dbReference type="PANTHER" id="PTHR11208:SF125">
    <property type="entry name" value="KH DOMAIN-CONTAINING RNA-BINDING PROTEIN QKI"/>
    <property type="match status" value="1"/>
</dbReference>
<dbReference type="InterPro" id="IPR045071">
    <property type="entry name" value="BBP-like"/>
</dbReference>
<evidence type="ECO:0000256" key="1">
    <source>
        <dbReference type="ARBA" id="ARBA00022473"/>
    </source>
</evidence>
<evidence type="ECO:0000256" key="3">
    <source>
        <dbReference type="SAM" id="MobiDB-lite"/>
    </source>
</evidence>
<organism evidence="5 6">
    <name type="scientific">Globodera rostochiensis</name>
    <name type="common">Golden nematode worm</name>
    <name type="synonym">Heterodera rostochiensis</name>
    <dbReference type="NCBI Taxonomy" id="31243"/>
    <lineage>
        <taxon>Eukaryota</taxon>
        <taxon>Metazoa</taxon>
        <taxon>Ecdysozoa</taxon>
        <taxon>Nematoda</taxon>
        <taxon>Chromadorea</taxon>
        <taxon>Rhabditida</taxon>
        <taxon>Tylenchina</taxon>
        <taxon>Tylenchomorpha</taxon>
        <taxon>Tylenchoidea</taxon>
        <taxon>Heteroderidae</taxon>
        <taxon>Heteroderinae</taxon>
        <taxon>Globodera</taxon>
    </lineage>
</organism>
<dbReference type="InterPro" id="IPR055256">
    <property type="entry name" value="KH_1_KHDC4/BBP-like"/>
</dbReference>
<dbReference type="InterPro" id="IPR004087">
    <property type="entry name" value="KH_dom"/>
</dbReference>
<feature type="compositionally biased region" description="Polar residues" evidence="3">
    <location>
        <begin position="31"/>
        <end position="46"/>
    </location>
</feature>
<evidence type="ECO:0000259" key="4">
    <source>
        <dbReference type="SMART" id="SM00322"/>
    </source>
</evidence>
<dbReference type="Pfam" id="PF16544">
    <property type="entry name" value="STAR_dimer"/>
    <property type="match status" value="1"/>
</dbReference>
<dbReference type="SUPFAM" id="SSF54791">
    <property type="entry name" value="Eukaryotic type KH-domain (KH-domain type I)"/>
    <property type="match status" value="1"/>
</dbReference>
<proteinExistence type="predicted"/>
<dbReference type="GO" id="GO:0003727">
    <property type="term" value="F:single-stranded RNA binding"/>
    <property type="evidence" value="ECO:0007669"/>
    <property type="project" value="UniProtKB-ARBA"/>
</dbReference>
<dbReference type="FunFam" id="1.20.5.4010:FF:000002">
    <property type="entry name" value="Held out wings, isoform D"/>
    <property type="match status" value="1"/>
</dbReference>